<name>A0A067LMX0_JATCU</name>
<protein>
    <submittedName>
        <fullName evidence="15">Uncharacterized protein</fullName>
    </submittedName>
</protein>
<feature type="transmembrane region" description="Helical" evidence="11">
    <location>
        <begin position="46"/>
        <end position="69"/>
    </location>
</feature>
<dbReference type="EMBL" id="KK914227">
    <property type="protein sequence ID" value="KDP45759.1"/>
    <property type="molecule type" value="Genomic_DNA"/>
</dbReference>
<gene>
    <name evidence="15" type="ORF">JCGZ_17366</name>
</gene>
<evidence type="ECO:0000256" key="3">
    <source>
        <dbReference type="ARBA" id="ARBA00022538"/>
    </source>
</evidence>
<dbReference type="Proteomes" id="UP000027138">
    <property type="component" value="Unassembled WGS sequence"/>
</dbReference>
<feature type="transmembrane region" description="Helical" evidence="11">
    <location>
        <begin position="426"/>
        <end position="446"/>
    </location>
</feature>
<evidence type="ECO:0000259" key="12">
    <source>
        <dbReference type="Pfam" id="PF00999"/>
    </source>
</evidence>
<evidence type="ECO:0000256" key="9">
    <source>
        <dbReference type="ARBA" id="ARBA00038341"/>
    </source>
</evidence>
<dbReference type="OrthoDB" id="2687058at2759"/>
<dbReference type="Pfam" id="PF23259">
    <property type="entry name" value="CHX17_C"/>
    <property type="match status" value="1"/>
</dbReference>
<dbReference type="GO" id="GO:0006813">
    <property type="term" value="P:potassium ion transport"/>
    <property type="evidence" value="ECO:0007669"/>
    <property type="project" value="UniProtKB-KW"/>
</dbReference>
<dbReference type="GO" id="GO:1902600">
    <property type="term" value="P:proton transmembrane transport"/>
    <property type="evidence" value="ECO:0007669"/>
    <property type="project" value="InterPro"/>
</dbReference>
<feature type="transmembrane region" description="Helical" evidence="11">
    <location>
        <begin position="109"/>
        <end position="128"/>
    </location>
</feature>
<evidence type="ECO:0000256" key="6">
    <source>
        <dbReference type="ARBA" id="ARBA00022989"/>
    </source>
</evidence>
<feature type="transmembrane region" description="Helical" evidence="11">
    <location>
        <begin position="395"/>
        <end position="414"/>
    </location>
</feature>
<feature type="transmembrane region" description="Helical" evidence="11">
    <location>
        <begin position="335"/>
        <end position="353"/>
    </location>
</feature>
<feature type="transmembrane region" description="Helical" evidence="11">
    <location>
        <begin position="179"/>
        <end position="198"/>
    </location>
</feature>
<evidence type="ECO:0000259" key="14">
    <source>
        <dbReference type="Pfam" id="PF23259"/>
    </source>
</evidence>
<evidence type="ECO:0000256" key="7">
    <source>
        <dbReference type="ARBA" id="ARBA00023065"/>
    </source>
</evidence>
<feature type="domain" description="Cation/H(+) antiporter central" evidence="13">
    <location>
        <begin position="500"/>
        <end position="631"/>
    </location>
</feature>
<dbReference type="Pfam" id="PF23256">
    <property type="entry name" value="CHX17_2nd"/>
    <property type="match status" value="1"/>
</dbReference>
<keyword evidence="6 11" id="KW-1133">Transmembrane helix</keyword>
<dbReference type="GO" id="GO:0015297">
    <property type="term" value="F:antiporter activity"/>
    <property type="evidence" value="ECO:0007669"/>
    <property type="project" value="InterPro"/>
</dbReference>
<keyword evidence="3" id="KW-0633">Potassium transport</keyword>
<feature type="transmembrane region" description="Helical" evidence="11">
    <location>
        <begin position="140"/>
        <end position="159"/>
    </location>
</feature>
<keyword evidence="2" id="KW-0813">Transport</keyword>
<dbReference type="GO" id="GO:0012505">
    <property type="term" value="C:endomembrane system"/>
    <property type="evidence" value="ECO:0007669"/>
    <property type="project" value="TreeGrafter"/>
</dbReference>
<evidence type="ECO:0000256" key="2">
    <source>
        <dbReference type="ARBA" id="ARBA00022448"/>
    </source>
</evidence>
<feature type="domain" description="Cation/H(+) antiporter C-terminal" evidence="14">
    <location>
        <begin position="642"/>
        <end position="780"/>
    </location>
</feature>
<keyword evidence="8 11" id="KW-0472">Membrane</keyword>
<keyword evidence="5" id="KW-0630">Potassium</keyword>
<dbReference type="PANTHER" id="PTHR32468">
    <property type="entry name" value="CATION/H + ANTIPORTER"/>
    <property type="match status" value="1"/>
</dbReference>
<dbReference type="InterPro" id="IPR050794">
    <property type="entry name" value="CPA2_transporter"/>
</dbReference>
<feature type="transmembrane region" description="Helical" evidence="11">
    <location>
        <begin position="365"/>
        <end position="389"/>
    </location>
</feature>
<keyword evidence="16" id="KW-1185">Reference proteome</keyword>
<dbReference type="GO" id="GO:0006885">
    <property type="term" value="P:regulation of pH"/>
    <property type="evidence" value="ECO:0007669"/>
    <property type="project" value="TreeGrafter"/>
</dbReference>
<feature type="transmembrane region" description="Helical" evidence="11">
    <location>
        <begin position="242"/>
        <end position="261"/>
    </location>
</feature>
<dbReference type="InterPro" id="IPR006153">
    <property type="entry name" value="Cation/H_exchanger_TM"/>
</dbReference>
<dbReference type="Pfam" id="PF00999">
    <property type="entry name" value="Na_H_Exchanger"/>
    <property type="match status" value="1"/>
</dbReference>
<comment type="subcellular location">
    <subcellularLocation>
        <location evidence="1">Membrane</location>
        <topology evidence="1">Multi-pass membrane protein</topology>
    </subcellularLocation>
</comment>
<keyword evidence="7" id="KW-0406">Ion transport</keyword>
<evidence type="ECO:0000256" key="11">
    <source>
        <dbReference type="SAM" id="Phobius"/>
    </source>
</evidence>
<dbReference type="InterPro" id="IPR038770">
    <property type="entry name" value="Na+/solute_symporter_sf"/>
</dbReference>
<feature type="transmembrane region" description="Helical" evidence="11">
    <location>
        <begin position="210"/>
        <end position="230"/>
    </location>
</feature>
<dbReference type="InterPro" id="IPR057291">
    <property type="entry name" value="CHX17_2nd"/>
</dbReference>
<evidence type="ECO:0000313" key="15">
    <source>
        <dbReference type="EMBL" id="KDP45759.1"/>
    </source>
</evidence>
<sequence length="808" mass="90751">MENSGRVIVTIGTVSGPFFKESMVCQYKDMIRPTRGIFLGDNPFDFTFPILLLQISLIFLTTRFIYLFLKPLRQSILTAEVLAGILLGPSFLWHYCPALVRIFPPGGRIILNIIAQMGLILHIFILSLQMNTNIIKHAGASEALIGITGFLLPAIIGWLTFKTFMQINGVDERVTRSVLMIIMLHSLSSFPVINSLLIDLKILNSDLGRFASKICMINDISCFVVSELASTGSTFARESFEMALSYMICVSMFLLAVVFILRPFIIWMTRFDEQGQTMDEIHFFLILTSVLICSLLSEILGQNFLFGPLLLGLILPDGPPLSTEMEHKLQAVTNGLLLPCFCAFSGLNVNIFASETEDFHGMFKIIVVVTYIAKFIGVILPALCCGVTFSDALCLGLIMCCKGIIEVAMYVKLVDSKVLDVHSFNFLLVSLLIVTGFARPIVSYLYDPSKRYKTVSRRTIQGSNYHLQLRVLVCIYNEENVPMIINLLKACNPTRYNCITVFVLQLMKLSGRASAILMPHHQLDNLNLTAGYNSLHIVNAFERLEQEYTGSVLVQHFTAISPYKSMHTDICTVASDKRTTIIILPFHKRWGIDGRIGSVNSSIRRVNKHVMEWAPCSVGLFIDRGEMGINQTVLTSYSLYQIAMLFFGGDDDCEAIALSIRMAGHHQVKVTVILFKHEDYSYDEKEKDIEYLLENFADIECRERIHFEKVMVRHGEDTAKVMRSLRDAFDLAIVGRHSDPHSPIIMGLTEWNEDPAHLGVIGDILSSSDFRFSVLVVVQQPLKSEFKLSSSSKSLDSKVSSNFSKEDE</sequence>
<dbReference type="KEGG" id="jcu:105639323"/>
<evidence type="ECO:0000256" key="4">
    <source>
        <dbReference type="ARBA" id="ARBA00022692"/>
    </source>
</evidence>
<evidence type="ECO:0000256" key="1">
    <source>
        <dbReference type="ARBA" id="ARBA00004141"/>
    </source>
</evidence>
<evidence type="ECO:0000256" key="5">
    <source>
        <dbReference type="ARBA" id="ARBA00022958"/>
    </source>
</evidence>
<feature type="transmembrane region" description="Helical" evidence="11">
    <location>
        <begin position="81"/>
        <end position="103"/>
    </location>
</feature>
<dbReference type="GO" id="GO:0016020">
    <property type="term" value="C:membrane"/>
    <property type="evidence" value="ECO:0007669"/>
    <property type="project" value="UniProtKB-SubCell"/>
</dbReference>
<dbReference type="PANTHER" id="PTHR32468:SF23">
    <property type="entry name" value="CATION_H(+) ANTIPORTER 14"/>
    <property type="match status" value="1"/>
</dbReference>
<evidence type="ECO:0000259" key="13">
    <source>
        <dbReference type="Pfam" id="PF23256"/>
    </source>
</evidence>
<accession>A0A067LMX0</accession>
<dbReference type="AlphaFoldDB" id="A0A067LMX0"/>
<feature type="domain" description="Cation/H+ exchanger transmembrane" evidence="12">
    <location>
        <begin position="61"/>
        <end position="436"/>
    </location>
</feature>
<evidence type="ECO:0000313" key="16">
    <source>
        <dbReference type="Proteomes" id="UP000027138"/>
    </source>
</evidence>
<feature type="transmembrane region" description="Helical" evidence="11">
    <location>
        <begin position="282"/>
        <end position="315"/>
    </location>
</feature>
<dbReference type="InterPro" id="IPR057290">
    <property type="entry name" value="CHX17_C"/>
</dbReference>
<proteinExistence type="inferred from homology"/>
<feature type="region of interest" description="Disordered" evidence="10">
    <location>
        <begin position="789"/>
        <end position="808"/>
    </location>
</feature>
<reference evidence="15 16" key="1">
    <citation type="journal article" date="2014" name="PLoS ONE">
        <title>Global Analysis of Gene Expression Profiles in Physic Nut (Jatropha curcas L.) Seedlings Exposed to Salt Stress.</title>
        <authorList>
            <person name="Zhang L."/>
            <person name="Zhang C."/>
            <person name="Wu P."/>
            <person name="Chen Y."/>
            <person name="Li M."/>
            <person name="Jiang H."/>
            <person name="Wu G."/>
        </authorList>
    </citation>
    <scope>NUCLEOTIDE SEQUENCE [LARGE SCALE GENOMIC DNA]</scope>
    <source>
        <strain evidence="16">cv. GZQX0401</strain>
        <tissue evidence="15">Young leaves</tissue>
    </source>
</reference>
<dbReference type="Gene3D" id="1.20.1530.20">
    <property type="match status" value="1"/>
</dbReference>
<organism evidence="15 16">
    <name type="scientific">Jatropha curcas</name>
    <name type="common">Barbados nut</name>
    <dbReference type="NCBI Taxonomy" id="180498"/>
    <lineage>
        <taxon>Eukaryota</taxon>
        <taxon>Viridiplantae</taxon>
        <taxon>Streptophyta</taxon>
        <taxon>Embryophyta</taxon>
        <taxon>Tracheophyta</taxon>
        <taxon>Spermatophyta</taxon>
        <taxon>Magnoliopsida</taxon>
        <taxon>eudicotyledons</taxon>
        <taxon>Gunneridae</taxon>
        <taxon>Pentapetalae</taxon>
        <taxon>rosids</taxon>
        <taxon>fabids</taxon>
        <taxon>Malpighiales</taxon>
        <taxon>Euphorbiaceae</taxon>
        <taxon>Crotonoideae</taxon>
        <taxon>Jatropheae</taxon>
        <taxon>Jatropha</taxon>
    </lineage>
</organism>
<evidence type="ECO:0000256" key="8">
    <source>
        <dbReference type="ARBA" id="ARBA00023136"/>
    </source>
</evidence>
<keyword evidence="4 11" id="KW-0812">Transmembrane</keyword>
<comment type="similarity">
    <text evidence="9">Belongs to the monovalent cation:proton antiporter 2 (CPA2) transporter (TC 2.A.37) family. CHX (TC 2.A.37.4) subfamily.</text>
</comment>
<evidence type="ECO:0000256" key="10">
    <source>
        <dbReference type="SAM" id="MobiDB-lite"/>
    </source>
</evidence>